<dbReference type="EMBL" id="HBUF01148260">
    <property type="protein sequence ID" value="CAG6647694.1"/>
    <property type="molecule type" value="Transcribed_RNA"/>
</dbReference>
<evidence type="ECO:0000313" key="1">
    <source>
        <dbReference type="EMBL" id="CAG6647694.1"/>
    </source>
</evidence>
<protein>
    <submittedName>
        <fullName evidence="1">Uncharacterized protein</fullName>
    </submittedName>
</protein>
<dbReference type="AlphaFoldDB" id="A0A8D8RAQ5"/>
<accession>A0A8D8RAQ5</accession>
<proteinExistence type="predicted"/>
<organism evidence="1">
    <name type="scientific">Cacopsylla melanoneura</name>
    <dbReference type="NCBI Taxonomy" id="428564"/>
    <lineage>
        <taxon>Eukaryota</taxon>
        <taxon>Metazoa</taxon>
        <taxon>Ecdysozoa</taxon>
        <taxon>Arthropoda</taxon>
        <taxon>Hexapoda</taxon>
        <taxon>Insecta</taxon>
        <taxon>Pterygota</taxon>
        <taxon>Neoptera</taxon>
        <taxon>Paraneoptera</taxon>
        <taxon>Hemiptera</taxon>
        <taxon>Sternorrhyncha</taxon>
        <taxon>Psylloidea</taxon>
        <taxon>Psyllidae</taxon>
        <taxon>Psyllinae</taxon>
        <taxon>Cacopsylla</taxon>
    </lineage>
</organism>
<sequence>MKYESTAGDFFWKIAEYKMSKKTRNKRRKKLKTKATQGLVMLRRGRHNTGVWLVKATYTRNSRSINSGYSSCSEEFDTLPLIFFQTALKNLVIKADTAAD</sequence>
<name>A0A8D8RAQ5_9HEMI</name>
<reference evidence="1" key="1">
    <citation type="submission" date="2021-05" db="EMBL/GenBank/DDBJ databases">
        <authorList>
            <person name="Alioto T."/>
            <person name="Alioto T."/>
            <person name="Gomez Garrido J."/>
        </authorList>
    </citation>
    <scope>NUCLEOTIDE SEQUENCE</scope>
</reference>